<keyword evidence="4" id="KW-1185">Reference proteome</keyword>
<organism evidence="5">
    <name type="scientific">Enterobius vermicularis</name>
    <name type="common">Human pinworm</name>
    <dbReference type="NCBI Taxonomy" id="51028"/>
    <lineage>
        <taxon>Eukaryota</taxon>
        <taxon>Metazoa</taxon>
        <taxon>Ecdysozoa</taxon>
        <taxon>Nematoda</taxon>
        <taxon>Chromadorea</taxon>
        <taxon>Rhabditida</taxon>
        <taxon>Spirurina</taxon>
        <taxon>Oxyuridomorpha</taxon>
        <taxon>Oxyuroidea</taxon>
        <taxon>Oxyuridae</taxon>
        <taxon>Enterobius</taxon>
    </lineage>
</organism>
<dbReference type="Pfam" id="PF03847">
    <property type="entry name" value="TFIID_20kDa"/>
    <property type="match status" value="1"/>
</dbReference>
<reference evidence="5" key="1">
    <citation type="submission" date="2017-02" db="UniProtKB">
        <authorList>
            <consortium name="WormBaseParasite"/>
        </authorList>
    </citation>
    <scope>IDENTIFICATION</scope>
</reference>
<dbReference type="EMBL" id="UXUI01009966">
    <property type="protein sequence ID" value="VDD94577.1"/>
    <property type="molecule type" value="Genomic_DNA"/>
</dbReference>
<gene>
    <name evidence="3" type="ORF">EVEC_LOCUS9328</name>
</gene>
<dbReference type="WBParaSite" id="EVEC_0000996401-mRNA-1">
    <property type="protein sequence ID" value="EVEC_0000996401-mRNA-1"/>
    <property type="gene ID" value="EVEC_0000996401"/>
</dbReference>
<dbReference type="GO" id="GO:0006352">
    <property type="term" value="P:DNA-templated transcription initiation"/>
    <property type="evidence" value="ECO:0007669"/>
    <property type="project" value="InterPro"/>
</dbReference>
<evidence type="ECO:0000313" key="3">
    <source>
        <dbReference type="EMBL" id="VDD94577.1"/>
    </source>
</evidence>
<dbReference type="InterPro" id="IPR009072">
    <property type="entry name" value="Histone-fold"/>
</dbReference>
<dbReference type="AlphaFoldDB" id="A0A0N4VGN2"/>
<reference evidence="3 4" key="2">
    <citation type="submission" date="2018-10" db="EMBL/GenBank/DDBJ databases">
        <authorList>
            <consortium name="Pathogen Informatics"/>
        </authorList>
    </citation>
    <scope>NUCLEOTIDE SEQUENCE [LARGE SCALE GENOMIC DNA]</scope>
</reference>
<evidence type="ECO:0000259" key="2">
    <source>
        <dbReference type="Pfam" id="PF03847"/>
    </source>
</evidence>
<evidence type="ECO:0000313" key="5">
    <source>
        <dbReference type="WBParaSite" id="EVEC_0000996401-mRNA-1"/>
    </source>
</evidence>
<dbReference type="Proteomes" id="UP000274131">
    <property type="component" value="Unassembled WGS sequence"/>
</dbReference>
<dbReference type="SUPFAM" id="SSF47113">
    <property type="entry name" value="Histone-fold"/>
    <property type="match status" value="1"/>
</dbReference>
<dbReference type="GO" id="GO:0005669">
    <property type="term" value="C:transcription factor TFIID complex"/>
    <property type="evidence" value="ECO:0007669"/>
    <property type="project" value="InterPro"/>
</dbReference>
<accession>A0A0N4VGN2</accession>
<name>A0A0N4VGN2_ENTVE</name>
<dbReference type="Gene3D" id="1.10.20.10">
    <property type="entry name" value="Histone, subunit A"/>
    <property type="match status" value="1"/>
</dbReference>
<evidence type="ECO:0000313" key="4">
    <source>
        <dbReference type="Proteomes" id="UP000274131"/>
    </source>
</evidence>
<feature type="domain" description="Transcription initiation factor TFIID subunit 12" evidence="2">
    <location>
        <begin position="41"/>
        <end position="75"/>
    </location>
</feature>
<proteinExistence type="predicted"/>
<evidence type="ECO:0000256" key="1">
    <source>
        <dbReference type="ARBA" id="ARBA00017484"/>
    </source>
</evidence>
<sequence length="83" mass="9209">MAFVSPSGVVPVTRPPATPVQPVIWVIQANIGSTGTLLERARLDDLMRQIDPTAILEDPAKDALLEFMDDFVEEVNFIGFRRL</sequence>
<dbReference type="OrthoDB" id="2193432at2759"/>
<dbReference type="GO" id="GO:0046982">
    <property type="term" value="F:protein heterodimerization activity"/>
    <property type="evidence" value="ECO:0007669"/>
    <property type="project" value="InterPro"/>
</dbReference>
<dbReference type="InterPro" id="IPR003228">
    <property type="entry name" value="TFIID_TAF12_dom"/>
</dbReference>
<protein>
    <recommendedName>
        <fullName evidence="1">Transcription initiation factor TFIID subunit 12</fullName>
    </recommendedName>
</protein>